<name>A0A0E9XMS8_ANGAN</name>
<organism evidence="1">
    <name type="scientific">Anguilla anguilla</name>
    <name type="common">European freshwater eel</name>
    <name type="synonym">Muraena anguilla</name>
    <dbReference type="NCBI Taxonomy" id="7936"/>
    <lineage>
        <taxon>Eukaryota</taxon>
        <taxon>Metazoa</taxon>
        <taxon>Chordata</taxon>
        <taxon>Craniata</taxon>
        <taxon>Vertebrata</taxon>
        <taxon>Euteleostomi</taxon>
        <taxon>Actinopterygii</taxon>
        <taxon>Neopterygii</taxon>
        <taxon>Teleostei</taxon>
        <taxon>Anguilliformes</taxon>
        <taxon>Anguillidae</taxon>
        <taxon>Anguilla</taxon>
    </lineage>
</organism>
<evidence type="ECO:0000313" key="1">
    <source>
        <dbReference type="EMBL" id="JAI03955.1"/>
    </source>
</evidence>
<reference evidence="1" key="2">
    <citation type="journal article" date="2015" name="Fish Shellfish Immunol.">
        <title>Early steps in the European eel (Anguilla anguilla)-Vibrio vulnificus interaction in the gills: Role of the RtxA13 toxin.</title>
        <authorList>
            <person name="Callol A."/>
            <person name="Pajuelo D."/>
            <person name="Ebbesson L."/>
            <person name="Teles M."/>
            <person name="MacKenzie S."/>
            <person name="Amaro C."/>
        </authorList>
    </citation>
    <scope>NUCLEOTIDE SEQUENCE</scope>
</reference>
<proteinExistence type="predicted"/>
<dbReference type="AlphaFoldDB" id="A0A0E9XMS8"/>
<sequence length="46" mass="5482">MSCRHSRFMPAMINWRTGGTFLNSRDSKSTRLLVTLPERWPMREMP</sequence>
<dbReference type="EMBL" id="GBXM01004623">
    <property type="protein sequence ID" value="JAI03955.1"/>
    <property type="molecule type" value="Transcribed_RNA"/>
</dbReference>
<reference evidence="1" key="1">
    <citation type="submission" date="2014-11" db="EMBL/GenBank/DDBJ databases">
        <authorList>
            <person name="Amaro Gonzalez C."/>
        </authorList>
    </citation>
    <scope>NUCLEOTIDE SEQUENCE</scope>
</reference>
<protein>
    <submittedName>
        <fullName evidence="1">Uncharacterized protein</fullName>
    </submittedName>
</protein>
<accession>A0A0E9XMS8</accession>